<dbReference type="PANTHER" id="PTHR45527:SF1">
    <property type="entry name" value="FATTY ACID SYNTHASE"/>
    <property type="match status" value="1"/>
</dbReference>
<dbReference type="Gene3D" id="3.40.50.980">
    <property type="match status" value="12"/>
</dbReference>
<feature type="domain" description="Carrier" evidence="4">
    <location>
        <begin position="1308"/>
        <end position="1383"/>
    </location>
</feature>
<dbReference type="Gene3D" id="3.30.559.10">
    <property type="entry name" value="Chloramphenicol acetyltransferase-like domain"/>
    <property type="match status" value="6"/>
</dbReference>
<keyword evidence="3" id="KW-0597">Phosphoprotein</keyword>
<dbReference type="CDD" id="cd17646">
    <property type="entry name" value="A_NRPS_AB3403-like"/>
    <property type="match status" value="2"/>
</dbReference>
<dbReference type="SMART" id="SM00824">
    <property type="entry name" value="PKS_TE"/>
    <property type="match status" value="1"/>
</dbReference>
<dbReference type="InterPro" id="IPR029058">
    <property type="entry name" value="AB_hydrolase_fold"/>
</dbReference>
<dbReference type="InterPro" id="IPR001242">
    <property type="entry name" value="Condensation_dom"/>
</dbReference>
<keyword evidence="2" id="KW-0596">Phosphopantetheine</keyword>
<gene>
    <name evidence="5" type="ORF">C5F51_18545</name>
</gene>
<dbReference type="Pfam" id="PF13193">
    <property type="entry name" value="AMP-binding_C"/>
    <property type="match status" value="7"/>
</dbReference>
<dbReference type="SUPFAM" id="SSF53474">
    <property type="entry name" value="alpha/beta-Hydrolases"/>
    <property type="match status" value="1"/>
</dbReference>
<dbReference type="InterPro" id="IPR023213">
    <property type="entry name" value="CAT-like_dom_sf"/>
</dbReference>
<dbReference type="InterPro" id="IPR045851">
    <property type="entry name" value="AMP-bd_C_sf"/>
</dbReference>
<dbReference type="PROSITE" id="PS50075">
    <property type="entry name" value="CARRIER"/>
    <property type="match status" value="7"/>
</dbReference>
<dbReference type="InterPro" id="IPR009081">
    <property type="entry name" value="PP-bd_ACP"/>
</dbReference>
<dbReference type="SUPFAM" id="SSF47336">
    <property type="entry name" value="ACP-like"/>
    <property type="match status" value="7"/>
</dbReference>
<dbReference type="GO" id="GO:0003824">
    <property type="term" value="F:catalytic activity"/>
    <property type="evidence" value="ECO:0007669"/>
    <property type="project" value="InterPro"/>
</dbReference>
<dbReference type="InterPro" id="IPR020845">
    <property type="entry name" value="AMP-binding_CS"/>
</dbReference>
<dbReference type="InterPro" id="IPR042099">
    <property type="entry name" value="ANL_N_sf"/>
</dbReference>
<dbReference type="NCBIfam" id="NF003417">
    <property type="entry name" value="PRK04813.1"/>
    <property type="match status" value="7"/>
</dbReference>
<dbReference type="InterPro" id="IPR020802">
    <property type="entry name" value="TesA-like"/>
</dbReference>
<dbReference type="InterPro" id="IPR000873">
    <property type="entry name" value="AMP-dep_synth/lig_dom"/>
</dbReference>
<keyword evidence="6" id="KW-1185">Reference proteome</keyword>
<evidence type="ECO:0000256" key="3">
    <source>
        <dbReference type="ARBA" id="ARBA00022553"/>
    </source>
</evidence>
<protein>
    <submittedName>
        <fullName evidence="5">Non-ribosomal peptide synthetase</fullName>
    </submittedName>
</protein>
<evidence type="ECO:0000256" key="1">
    <source>
        <dbReference type="ARBA" id="ARBA00001957"/>
    </source>
</evidence>
<dbReference type="UniPathway" id="UPA00011"/>
<dbReference type="Pfam" id="PF00668">
    <property type="entry name" value="Condensation"/>
    <property type="match status" value="6"/>
</dbReference>
<dbReference type="Gene3D" id="3.40.50.1820">
    <property type="entry name" value="alpha/beta hydrolase"/>
    <property type="match status" value="1"/>
</dbReference>
<dbReference type="Gene3D" id="2.30.38.10">
    <property type="entry name" value="Luciferase, Domain 3"/>
    <property type="match status" value="6"/>
</dbReference>
<dbReference type="FunFam" id="2.30.38.10:FF:000001">
    <property type="entry name" value="Non-ribosomal peptide synthetase PvdI"/>
    <property type="match status" value="3"/>
</dbReference>
<dbReference type="GO" id="GO:0044550">
    <property type="term" value="P:secondary metabolite biosynthetic process"/>
    <property type="evidence" value="ECO:0007669"/>
    <property type="project" value="UniProtKB-ARBA"/>
</dbReference>
<comment type="caution">
    <text evidence="5">The sequence shown here is derived from an EMBL/GenBank/DDBJ whole genome shotgun (WGS) entry which is preliminary data.</text>
</comment>
<dbReference type="GO" id="GO:0072330">
    <property type="term" value="P:monocarboxylic acid biosynthetic process"/>
    <property type="evidence" value="ECO:0007669"/>
    <property type="project" value="UniProtKB-ARBA"/>
</dbReference>
<dbReference type="FunFam" id="3.30.559.10:FF:000012">
    <property type="entry name" value="Non-ribosomal peptide synthetase"/>
    <property type="match status" value="1"/>
</dbReference>
<feature type="domain" description="Carrier" evidence="4">
    <location>
        <begin position="5553"/>
        <end position="5628"/>
    </location>
</feature>
<dbReference type="GO" id="GO:0043041">
    <property type="term" value="P:amino acid activation for nonribosomal peptide biosynthetic process"/>
    <property type="evidence" value="ECO:0007669"/>
    <property type="project" value="TreeGrafter"/>
</dbReference>
<dbReference type="InterPro" id="IPR020806">
    <property type="entry name" value="PKS_PP-bd"/>
</dbReference>
<evidence type="ECO:0000256" key="2">
    <source>
        <dbReference type="ARBA" id="ARBA00022450"/>
    </source>
</evidence>
<dbReference type="SUPFAM" id="SSF56801">
    <property type="entry name" value="Acetyl-CoA synthetase-like"/>
    <property type="match status" value="7"/>
</dbReference>
<dbReference type="Gene3D" id="3.30.300.30">
    <property type="match status" value="7"/>
</dbReference>
<dbReference type="Pfam" id="PF00501">
    <property type="entry name" value="AMP-binding"/>
    <property type="match status" value="7"/>
</dbReference>
<dbReference type="Gene3D" id="1.10.1200.10">
    <property type="entry name" value="ACP-like"/>
    <property type="match status" value="6"/>
</dbReference>
<dbReference type="CDD" id="cd19540">
    <property type="entry name" value="LCL_NRPS-like"/>
    <property type="match status" value="6"/>
</dbReference>
<dbReference type="GO" id="GO:0031177">
    <property type="term" value="F:phosphopantetheine binding"/>
    <property type="evidence" value="ECO:0007669"/>
    <property type="project" value="InterPro"/>
</dbReference>
<dbReference type="InterPro" id="IPR025110">
    <property type="entry name" value="AMP-bd_C"/>
</dbReference>
<feature type="domain" description="Carrier" evidence="4">
    <location>
        <begin position="6629"/>
        <end position="6704"/>
    </location>
</feature>
<comment type="cofactor">
    <cofactor evidence="1">
        <name>pantetheine 4'-phosphate</name>
        <dbReference type="ChEBI" id="CHEBI:47942"/>
    </cofactor>
</comment>
<evidence type="ECO:0000313" key="6">
    <source>
        <dbReference type="Proteomes" id="UP000238356"/>
    </source>
</evidence>
<dbReference type="FunFam" id="3.40.50.980:FF:000002">
    <property type="entry name" value="Enterobactin synthetase component F"/>
    <property type="match status" value="2"/>
</dbReference>
<feature type="domain" description="Carrier" evidence="4">
    <location>
        <begin position="2384"/>
        <end position="2459"/>
    </location>
</feature>
<dbReference type="Proteomes" id="UP000238356">
    <property type="component" value="Unassembled WGS sequence"/>
</dbReference>
<dbReference type="InterPro" id="IPR036736">
    <property type="entry name" value="ACP-like_sf"/>
</dbReference>
<dbReference type="FunFam" id="3.30.300.30:FF:000010">
    <property type="entry name" value="Enterobactin synthetase component F"/>
    <property type="match status" value="3"/>
</dbReference>
<dbReference type="GO" id="GO:0008610">
    <property type="term" value="P:lipid biosynthetic process"/>
    <property type="evidence" value="ECO:0007669"/>
    <property type="project" value="UniProtKB-ARBA"/>
</dbReference>
<dbReference type="SMART" id="SM00823">
    <property type="entry name" value="PKS_PP"/>
    <property type="match status" value="7"/>
</dbReference>
<evidence type="ECO:0000313" key="5">
    <source>
        <dbReference type="EMBL" id="PPJ26683.1"/>
    </source>
</evidence>
<dbReference type="EMBL" id="PSZD01000011">
    <property type="protein sequence ID" value="PPJ26683.1"/>
    <property type="molecule type" value="Genomic_DNA"/>
</dbReference>
<proteinExistence type="predicted"/>
<dbReference type="FunFam" id="3.40.50.12780:FF:000012">
    <property type="entry name" value="Non-ribosomal peptide synthetase"/>
    <property type="match status" value="4"/>
</dbReference>
<dbReference type="GO" id="GO:0005829">
    <property type="term" value="C:cytosol"/>
    <property type="evidence" value="ECO:0007669"/>
    <property type="project" value="TreeGrafter"/>
</dbReference>
<dbReference type="NCBIfam" id="NF004282">
    <property type="entry name" value="PRK05691.1"/>
    <property type="match status" value="7"/>
</dbReference>
<dbReference type="InterPro" id="IPR006162">
    <property type="entry name" value="Ppantetheine_attach_site"/>
</dbReference>
<feature type="domain" description="Carrier" evidence="4">
    <location>
        <begin position="3432"/>
        <end position="3510"/>
    </location>
</feature>
<dbReference type="Gene3D" id="3.30.559.30">
    <property type="entry name" value="Nonribosomal peptide synthetase, condensation domain"/>
    <property type="match status" value="6"/>
</dbReference>
<dbReference type="FunFam" id="1.10.1200.10:FF:000016">
    <property type="entry name" value="Non-ribosomal peptide synthase"/>
    <property type="match status" value="2"/>
</dbReference>
<dbReference type="Pfam" id="PF00550">
    <property type="entry name" value="PP-binding"/>
    <property type="match status" value="7"/>
</dbReference>
<dbReference type="PROSITE" id="PS00012">
    <property type="entry name" value="PHOSPHOPANTETHEINE"/>
    <property type="match status" value="6"/>
</dbReference>
<organism evidence="5 6">
    <name type="scientific">Nocardia nova</name>
    <dbReference type="NCBI Taxonomy" id="37330"/>
    <lineage>
        <taxon>Bacteria</taxon>
        <taxon>Bacillati</taxon>
        <taxon>Actinomycetota</taxon>
        <taxon>Actinomycetes</taxon>
        <taxon>Mycobacteriales</taxon>
        <taxon>Nocardiaceae</taxon>
        <taxon>Nocardia</taxon>
    </lineage>
</organism>
<dbReference type="PANTHER" id="PTHR45527">
    <property type="entry name" value="NONRIBOSOMAL PEPTIDE SYNTHETASE"/>
    <property type="match status" value="1"/>
</dbReference>
<feature type="domain" description="Carrier" evidence="4">
    <location>
        <begin position="244"/>
        <end position="321"/>
    </location>
</feature>
<dbReference type="PROSITE" id="PS00455">
    <property type="entry name" value="AMP_BINDING"/>
    <property type="match status" value="5"/>
</dbReference>
<accession>A0A2S6A3T7</accession>
<name>A0A2S6A3T7_9NOCA</name>
<feature type="domain" description="Carrier" evidence="4">
    <location>
        <begin position="4501"/>
        <end position="4576"/>
    </location>
</feature>
<dbReference type="InterPro" id="IPR001031">
    <property type="entry name" value="Thioesterase"/>
</dbReference>
<dbReference type="Gene3D" id="3.40.50.12780">
    <property type="entry name" value="N-terminal domain of ligase-like"/>
    <property type="match status" value="1"/>
</dbReference>
<evidence type="ECO:0000259" key="4">
    <source>
        <dbReference type="PROSITE" id="PS50075"/>
    </source>
</evidence>
<dbReference type="Pfam" id="PF00975">
    <property type="entry name" value="Thioesterase"/>
    <property type="match status" value="1"/>
</dbReference>
<dbReference type="NCBIfam" id="TIGR01733">
    <property type="entry name" value="AA-adenyl-dom"/>
    <property type="match status" value="6"/>
</dbReference>
<dbReference type="InterPro" id="IPR010071">
    <property type="entry name" value="AA_adenyl_dom"/>
</dbReference>
<dbReference type="SUPFAM" id="SSF52777">
    <property type="entry name" value="CoA-dependent acyltransferases"/>
    <property type="match status" value="12"/>
</dbReference>
<reference evidence="5 6" key="1">
    <citation type="submission" date="2018-02" db="EMBL/GenBank/DDBJ databases">
        <title>8 Nocardia nova and 1 Nocardia cyriacigeorgica strain used for evolution to TMP-SMX.</title>
        <authorList>
            <person name="Mehta H."/>
            <person name="Weng J."/>
            <person name="Shamoo Y."/>
        </authorList>
    </citation>
    <scope>NUCLEOTIDE SEQUENCE [LARGE SCALE GENOMIC DNA]</scope>
    <source>
        <strain evidence="5 6">BAA2227</strain>
    </source>
</reference>
<dbReference type="FunFam" id="3.40.50.980:FF:000001">
    <property type="entry name" value="Non-ribosomal peptide synthetase"/>
    <property type="match status" value="5"/>
</dbReference>
<sequence length="6967" mass="744434">MFTSGEALPADTAARWRELGGAPLHNLYGPTEAAVDVTFHEVTEADAVTVPIGRPVANTLVYVLDSTLRPVPVGVTGELYLAGDQLARGYVGRPDLTSDRFVADPFDAGARMYRTGDLVRWNRNGELEYLGRNDFQVKLRGLRIELGEIEAALTGRVGVAQAAVVVTGAGERARLHAYVVPAAGASVDSAAVLAAAGRALPAYMVPAGVTVLAQLPVNSSGKLDRAALPAVDPGEKSVYRAPAEGAEAVVAAVMAELLGLDPAGADRFGADDDFFAAGGNSLLAMRVVARVNEALGCDLNVAEIFGAPTAALLARLVDDAPGATVPPLIAGPRPDRIPLSLAQTRIWLLNRIEPDSAMYNIPFALRLRGDLDEFALSEAVTDVLARHESLRTVFPEDAEGPRQDIRAVEDCAATALTLHTVNAGDVDAELAAAAARGFDLRHDIPLRISAFRVAPDEHILLVVVHHIAADGVSTAPLARDLVTAYAARRAAAVPDWQPLPVQYADFALWQHAVLGRADDPESRLARHLEFWRAELADLPAVVDLPGDRPRPAVASGAGAAIEFRIPAELTAAVETLARRAGVSTFMVLHAAYATLLAKLSGTGDLAVGTPIAGRSAQALDDLVGMFVNTLVLRTRIGAHERFGELLAQVRDADVRAFAHADLPFDRLVEEVNPERSQAYAPIVQVLLSFEQRSGTDLRLPGLEVTDYPLANPVAQFDLALSLAEVDGAQGRELQAVLRYATDLFDASTVTALGRRLLRVLTAVTADPDVRIRDIDLLELSERLQVLDIWNATAAEIDRTATLPVLFDVQAARTPKAPALTYAETTLTYAEFGARVNRLARHLIAQGVGPGSLVALHMRRSLELVVGMYATVAAGAGYVPLDPDHPAERIRYVLDTARPACVLATTDAPVRAESAPPVLDLDRLDVSGYADGPLTDVDRLGKLRPEHVAYVIFTSGSTGRPKGVAVSHGAIVNRLVWMQSEYRLGADDAVLQKTPATFDVSVWEFFWPLQVGARLVVARPDGHRDPAYLARVMDDEAITTAHFVPSMLSVFVDAAADAAAMVPARLRRVFTSGEALPADTAARWRELGGAPLHNLYGPTEAAVDVTFHEVTDADTVTVPIGRPVANTRVYVLDSALRPVPAGVAGELYLAGAQLAEGYVARPDLTADRFVADPFRAGERMYRTGDIARWQATGELEYVGRADFQVKVRGLRIELGEIEAALRESEGVAQAVAVVRDDRDTGDRIVAYVVAASGRDLDAERVRADCARRLPEYMVPAVLMTMDALPLNASGKLDRKALPEPAFRARAYRAPGTRAELAVAAVYAELLGLDRVGLDDDFFALGGNSLTATRVAARLGAELDAELPVRLIFDAPAVGALAARAAEFAGRGAAVPLIARPRPDLVPLSPAQQRMWFLNRFDPGQSVHNIPVALRLTGALDTAALESALADIVARHETLRTVYPDIGGIGYQQIRPADHVPVLSRLHGDDIAAVIGAFVAEPFDVTTEVPLRVALLPVRSESAAPEHILVLVVHHIAADGFSMGPLARDIATAYAARSAGTAPQWHELAIQYADYALWQREVLGAESDPESSAARQLEFWRDRLRGLPARLDLPTDRPRPAVADHAAATITVDFDARLRAGLDDLAGRYESTPFMVVHAALAVLLARMSGTADIAIGAPVAGRGAAVLDDLVGMFVNTLVLRSDIQAAQPFSAVLRQVRESDLAAFAHADIPFERLVEVLDPPRSQAHHPLFQVALFFQNLNPVTVELGELTVGEVRLDTAVNPFDLQVTVTDREIGFTYATALFDAATVEGLAARFLRVLESVVDEPQRVVGDIDLFAAGERERVLTEWNDSAHIGFGAELLLDEFEAQAATAPQLPAVRYIPDDGSAPTVLTYGELDSRSNRLARHLIAAGAGPESLVALSIRRSPALVVAMYAVLKAGGAYVPIDPDHPAQRIAHILETARPAVLLTTAGAEVDFDGPTVAVDSVALDAYRDDPIAVNERHSPMYANHPAYVIFTSGSTGKPKGVTVTHAAIVNQMTWMQAEYRLTAADVYLQKTATTFDVSLWGYFLPLRIGATLVLAAPDGHRDPGYLAETIAEYGVTVTDFVPSMLSVFAAQVGSAQVRSLRQVFVIGEALPAETVRAFGAISSARLHNLYGPTEAAVSITYRDVTGVTDRPALPIGRPEWNSRVYVLDSRLRPTPPGVAGELYLAGAQLARGYYGRADLTADRFVADPFAVSNGAGEPGSRMYRTGDLVRWDVGGGAPELIYLGRTDFQVKFRGQRIELGEIEAVLAAVPGVAAAAVRTVTAPGGDHLIGFVTPAGDGSVAPGLGERARDAAVAQLPGYMVPSAVVVLDAFPLNASGKLDRTALPDAGDPRVAAVFGGGEYREPSTPAQRLVAETFAQVLGIERVGADDDFFALGGNSLVATRVLARLGERHGRRVPVRLLFEHPTVAGLAAAMSDIDGSATDLPGPVAAERPEVVPLAPVQQGMWFLNRLAPDSAADNIAVAVRILGDLDEATMYGAFTDVVARHEALRTYYPLDAEGEGCQAVLPPEQAHIEFESRTGAAAQPIADFAGRGFDVTAAPPVRALLIRESDTSHVFVVVVHHIAADGYSLNPLLRDLIAAYLARRTRTAPNWPALPVQYADYALWQRQSLAAAEAEHLDFWTRTLADLPGELALPADRPRPAVASRRGAVVRGRIDGAVAGAVHRLAKAHGATPFMVWHAALTVLLGRLSGGDDIAIGTPVAGRGASALDELIGMFVNTLTLRTRPRIGDSFDAVLAHTRAVDLAAFAHAALPFDRVVDALGVARTADRNPLFTVSLSYLNLGSHTHAVPGLILEPVEFDNPVAKFDLQFTVSDELDADGHLPLELTYATDLYDPATAAGLLRRLGRVIGAAVAEPRRAVGDIDLLSPAEHAALLDARPTPFVAARTLADFLAEAARRNPTGIALCGDGRDVTYAELDAESSRLARVLIESGVGAEDFVAIAITRSVRWVVAWWAVAKAGAAFLPVDPDYPAERIAHMLADSGAAVGITTVADAVALPATLRALTVDAPEFAARLRNISPEPIEAHELLRPVRLQNPAWMIYTSGTTGKPKGVVVTHGGIGAIVAAHRRHYRVDSGARVLHASSPSFDASMLELLMAFAGSATAVIAPVGVYGGDELTELLAAQRVSHAFITPAVLRTLDPAALPRLRRLTVGGEAYGPDLMAHWAAGREFHNTYGPTETTVFATVSAVKRPGDPLDMGAPIAGMSAVVLDGRLRPVPLGVTGELYLRGPGLARGYHARAALTAERFVADPYGAPGERLYRTGDLVRWVARGEDYVVEYVGRSDHQVKVRGLRIELGEIDAVLAAHESVGFAATLGHLDAAGETSLVAYVVAAAGHVVDVDELVAHASRSLTAYMVPAAIMVIDEIPLTPTGKLDRKALPEPVFRVAEFRAPRTAAESTVADIVAGVLGLGEARRIGLDDDFFALGGNSLTATRLAARLGSAFDTTVPVRAVFEHPTVAALAAVAAAPEGAPARVALTPRAVDGPVPLSLAQQRMWLLNRMDEHSAAYTIPLAMRLSGALDVPALNAAFADVVARHEVLRTVYPQTDAGPVQVILPVADAPAPHLAPVPLRGADMLDAVSHFVTEPFDVTAAVPLRARLFVVTDAPGSEYVLVVAMHHIAADGSSLVPLARDVMTAYAARRGGTAPDWTPLPVQYADFALWQREVLGSEEDPESPAARQIGYWTRTLAGLPDQLALPTDRPRPATVSTAGGTVDFTVDASTHSRLAEIGRTHGATLFMVMHAAFATLLSRLSASTDIAIGTPIAGRGDRALDELVGMFVNTLVLRTEVDPGAGFAELLTGVRDGDLAAFSHADIPFERLVEVLNPVRSTARHPLFQVGFSFHNQAAAEFALDGLTVSAADFDTAVSQFDLHLVITDRYDASGAPLGMAASLTYATALFDAPTVAGFGERLLRLLEAVCADPARALGSVDLLASQERARILQTWNETAETYCATTLPVLWNATVETAGSAPALIVDRDGAGEPVSYAELSAQVNRLARHLIALGVGPETRVALAVRRSRELIVAMYAVGVAGGAYVPVDPDQPAERVDYILSTAAPLCVLTTSDIAPTLPDGQFRVVDIDEVPELSAAPVTDRDRRAPLLPQHPAYVIFTSGSTGRPKGVTVAHEAIVNQLRWKTAAFELGADDAVLLKTAATFDLSVWEFWSAAVCGGRLVVAAPDGHRDPAYLDELMRRERVTTLHVVPSMLDALLTASGGRLPASLRRILAIGEALPATTAQRVRRAGSARLYNLYGPTEAAVSITAHAVDDTDTVTVPIGRPEANSRVYVLDSRLLPVPVGVPGELYLAGAQLARGYDGRADLTAERFVADPFESGARMYRTGDVVAWNAAGELEYRGRTDFQVKVRGFRIELGEIEAALLALPALAQAAVLAVSDPRTADRLVAYLVPSAGDVDIAEVKAALARTLPSYMVPEAFVVLEALPLTANGKLDRAALPRPVFEATAYRAPAGPVEQTIADIYADVLGAPRVGADDDFFALGGNSLLATQVSARLGAALDARIPVRLLFEASTVAALAVRVDGHIGSGGRTALTAGPRPEALPLSLAQQRMWFLNQFEPESAAYNVPAAVRLRGELRVDALQQAVLDVLSRHEVLRTVYPQTAHGVVQHILLAAQAGADLTPRPVGADEVAACIAELASAGFDVSTEVPIRIALLRLSADEHVLVFVVHHIAADGWSMRPLTRDVMLAYAARSAGQAPHWTPLPVQYADYALWQRQVLGSEDDARSLISTQARYWREALAGLPDEVNLPADRPRPAVQSARGGRVVFPISEQLRADLAELGRAHNATLFMVVHAAWALFVARMAGTDDVAVGTPIAGRGEAELDDVVGMFVNTLVLRTRVPGEATFTELLRSARDTDVQALGHADLPFERLVELVNPERSTARHPLFQVMLTFQNLPQRDFELPGLRVEAVDFDFDAEQFDLSLTVQETGEGLLADLSYARDLFDHTTVESFARRFTGLLTAVAATPERAVGSLPLLSAPEYEQFTRMDGGPVLADGLLPEIFTRGLRHGADRIAVRIDGRSVTYGELDRQSSQLARMLIDAGVGPERAVAIALPRSYEMIAAVWAVAKAGGAYVPVDPSYPPDRVRHMVVDSAAVIGITTREFAADLPAATTWLALDDETTAAACAARSHDPITDADRIRPLRPDNAAYTIYTSGSTGLPKGVTVTHRRVANLAAHATRLCRVEPRHRFLHVCSPSFDQSLEEWLLTFGSGATLVIAPPSVLGGQELAELLRAERVTHTMITPAMLATVDPSGLPDLEVVGAGGDATTPELLAKWQPGRRFVNSYGPTEATISSAYAVLVAGVPITIGTPVPGTTTLVLDARMQPVPPGVAGELYVVGEALARGYHARAGLSAERFVACPWGTPGTRMYRTGDLVRWIVGGEGEWELEYLGRTDFQVKVRGFRIELGEIDAVLTGHDDIDFAVTLGRETPAGATALVSYVRAVQGRSVDPQQLTAYAARSLPSHMVPAAIVVLDRVPLTPVGKLDRKALPEPQFRVRPYREPATPQQRLVAAVLAEALGVPRVGADDDFFELGGNSLIATQVVARLGARTATRIPVRTVFEAPTVRALAERLAAHAGTTRVELAARTRPQRIPLSPAQQRMWLLNRMDPTSAAYNVPFAVRLTGAVDAAALELAFADVVERHEVLRTVYPQGDDGPFQQILAGADAEFTVGSVIAAEVEAEVAQMLSRPFDVTSDIPVRAALLRVTDTSEHIVVLSMHHICADGASAAPLVRDLLTAYTARTAGAAPQWSPLPVQYADYAVWQRELLGAEDDPRSLVAGQLAHWRTALADLPEQLALPADRPRPKVQSLRGRALTFEIGAERHAALHRLARTRHASLFMVVRAALSVLLARLAATDDVAVGAPIAGRGEAELDDLVGMFVNTLVLRARVAPQASFAELLDQVRETDLAAFANSDVPFERLVELLDPVRSTARHPLFQVGLSFQNLNRAEVRLPGVTVSELDVDTRTSQFDLHWYLTDTYDEQGAPAGISAAVTYATDLFDAATVQRFVQRFLRVIDRVAADAEVAIGDIDLLDDAERTRMLVDYNDTSRDLPPVFGSDHPHTLTARFAAAVAVHPEAVALAEDRAGTGVAQRVLTYAEFDARSNRLARYLIGRGIGPEQRVAVALPRSVELLVAVYAVIKAGAAYVPIDPDQPDERIRHILDTAAPECVLGLHDSTIDGAIALDRLDLADYSDAAVTDADRVCPLRPDGIAYVIFTSGSTGRPKGVAVSHRAIVNRLVWMQSEYRLQTDDVVLQKTPVTFDVSVWELFWPLQIGARLVLAAPQGHRDPEYLARLVAAESVTTAHFVPSMLAAFVAGSGAGAGTSLRRVFASGEALPPAVAQRLRTLTGARLHNLYGPTEAAVDVTYHEVTDADTATVPIGRPVFNTRVYVLDSRLRPVPAGVTGELYLAGIQLARGYLARPDLTADRFVADPFLGGSGGMGAAGGQRMYRTGDLVVWNADGELEYRGRSDFQVKLRGLRIEPGEIEAALVAQPEVAQAVALVRGDDGMDQQLVAYVVAEAGHTVDTDRLRAGLARHLPAYMVPAVVVVLDELPVSASGKLERRALPAPPRAVREFRAPRTAAETLVCETFAQVLGVQRFGLEDNFFELGGTSLSATTLAARLTAALGQQVPVLTLFIAPTPAAVLAELDRAAGDIDPAAAFDVLLPLRRSGIGEPLFCVHPVGGVAWSFAGLAASVERPLYGLQSPALSGEDLPGTVEQWARRYVEAIRSVQPDGPYHLLGWSLGGVLAHAVAVQLQDEGERVELLAVMDSRLGEPDADEFEPVALPELLGGLLGERIEDFGDALPEDRGALLDMLPEPFASLGRDRITAVLEAALESVDLAAAYRPRIYRGDLTYFVAARDASSEPGADGWISAVSGAVRRHRLPTTHWRMTSAEPLRRIGAVLSEHLNNGETD</sequence>